<evidence type="ECO:0000313" key="3">
    <source>
        <dbReference type="Proteomes" id="UP000177268"/>
    </source>
</evidence>
<gene>
    <name evidence="2" type="ORF">A2Z00_04675</name>
</gene>
<evidence type="ECO:0000313" key="2">
    <source>
        <dbReference type="EMBL" id="OGG11358.1"/>
    </source>
</evidence>
<dbReference type="NCBIfam" id="TIGR02385">
    <property type="entry name" value="RelE_StbE"/>
    <property type="match status" value="1"/>
</dbReference>
<dbReference type="EMBL" id="MFIZ01000032">
    <property type="protein sequence ID" value="OGG11358.1"/>
    <property type="molecule type" value="Genomic_DNA"/>
</dbReference>
<dbReference type="Gene3D" id="3.30.2310.20">
    <property type="entry name" value="RelE-like"/>
    <property type="match status" value="1"/>
</dbReference>
<reference evidence="2 3" key="1">
    <citation type="journal article" date="2016" name="Nat. Commun.">
        <title>Thousands of microbial genomes shed light on interconnected biogeochemical processes in an aquifer system.</title>
        <authorList>
            <person name="Anantharaman K."/>
            <person name="Brown C.T."/>
            <person name="Hug L.A."/>
            <person name="Sharon I."/>
            <person name="Castelle C.J."/>
            <person name="Probst A.J."/>
            <person name="Thomas B.C."/>
            <person name="Singh A."/>
            <person name="Wilkins M.J."/>
            <person name="Karaoz U."/>
            <person name="Brodie E.L."/>
            <person name="Williams K.H."/>
            <person name="Hubbard S.S."/>
            <person name="Banfield J.F."/>
        </authorList>
    </citation>
    <scope>NUCLEOTIDE SEQUENCE [LARGE SCALE GENOMIC DNA]</scope>
</reference>
<evidence type="ECO:0000256" key="1">
    <source>
        <dbReference type="ARBA" id="ARBA00022649"/>
    </source>
</evidence>
<dbReference type="InterPro" id="IPR007712">
    <property type="entry name" value="RelE/ParE_toxin"/>
</dbReference>
<accession>A0A1F5ZFT1</accession>
<dbReference type="InterPro" id="IPR035093">
    <property type="entry name" value="RelE/ParE_toxin_dom_sf"/>
</dbReference>
<dbReference type="Pfam" id="PF05016">
    <property type="entry name" value="ParE_toxin"/>
    <property type="match status" value="1"/>
</dbReference>
<organism evidence="2 3">
    <name type="scientific">Candidatus Gottesmanbacteria bacterium RBG_13_45_10</name>
    <dbReference type="NCBI Taxonomy" id="1798370"/>
    <lineage>
        <taxon>Bacteria</taxon>
        <taxon>Candidatus Gottesmaniibacteriota</taxon>
    </lineage>
</organism>
<dbReference type="SUPFAM" id="SSF143011">
    <property type="entry name" value="RelE-like"/>
    <property type="match status" value="1"/>
</dbReference>
<protein>
    <submittedName>
        <fullName evidence="2">Uncharacterized protein</fullName>
    </submittedName>
</protein>
<keyword evidence="1" id="KW-1277">Toxin-antitoxin system</keyword>
<name>A0A1F5ZFT1_9BACT</name>
<comment type="caution">
    <text evidence="2">The sequence shown here is derived from an EMBL/GenBank/DDBJ whole genome shotgun (WGS) entry which is preliminary data.</text>
</comment>
<dbReference type="Proteomes" id="UP000177268">
    <property type="component" value="Unassembled WGS sequence"/>
</dbReference>
<dbReference type="AlphaFoldDB" id="A0A1F5ZFT1"/>
<proteinExistence type="predicted"/>
<sequence>MKAKFSPLVQKTITQIYKKDKKLAEKIQRQILLFESNPKHPSLRLHKLSGTLDNMWSLSITTSIRMVYRLMGQKTAYFVDIGTHDEVYRK</sequence>
<dbReference type="STRING" id="1798370.A2Z00_04675"/>